<dbReference type="Gene3D" id="3.40.50.720">
    <property type="entry name" value="NAD(P)-binding Rossmann-like Domain"/>
    <property type="match status" value="1"/>
</dbReference>
<dbReference type="OrthoDB" id="597477at2"/>
<evidence type="ECO:0000313" key="1">
    <source>
        <dbReference type="EMBL" id="PZF71289.1"/>
    </source>
</evidence>
<dbReference type="InterPro" id="IPR036291">
    <property type="entry name" value="NAD(P)-bd_dom_sf"/>
</dbReference>
<protein>
    <submittedName>
        <fullName evidence="1">Uncharacterized protein</fullName>
    </submittedName>
</protein>
<evidence type="ECO:0000313" key="2">
    <source>
        <dbReference type="Proteomes" id="UP000248745"/>
    </source>
</evidence>
<proteinExistence type="predicted"/>
<dbReference type="Proteomes" id="UP000248745">
    <property type="component" value="Unassembled WGS sequence"/>
</dbReference>
<dbReference type="EMBL" id="QKTW01000025">
    <property type="protein sequence ID" value="PZF71289.1"/>
    <property type="molecule type" value="Genomic_DNA"/>
</dbReference>
<dbReference type="SUPFAM" id="SSF51735">
    <property type="entry name" value="NAD(P)-binding Rossmann-fold domains"/>
    <property type="match status" value="1"/>
</dbReference>
<dbReference type="AlphaFoldDB" id="A0A2W2B4Y6"/>
<comment type="caution">
    <text evidence="1">The sequence shown here is derived from an EMBL/GenBank/DDBJ whole genome shotgun (WGS) entry which is preliminary data.</text>
</comment>
<gene>
    <name evidence="1" type="ORF">DN068_18495</name>
</gene>
<name>A0A2W2B4Y6_9BACT</name>
<dbReference type="RefSeq" id="WP_111000434.1">
    <property type="nucleotide sequence ID" value="NZ_QKTW01000025.1"/>
</dbReference>
<accession>A0A2W2B4Y6</accession>
<sequence length="49" mass="5348">MLGLTKSAALEYATMGIRINSVCRGIIAFPMVEAMIQKEACGYLKPNSR</sequence>
<keyword evidence="2" id="KW-1185">Reference proteome</keyword>
<reference evidence="1 2" key="1">
    <citation type="submission" date="2018-06" db="EMBL/GenBank/DDBJ databases">
        <title>Mucibacter soli gen. nov., sp. nov., a new member of the family Chitinophagaceae producing mucin.</title>
        <authorList>
            <person name="Kim M.-K."/>
            <person name="Park S."/>
            <person name="Kim T.-S."/>
            <person name="Joung Y."/>
            <person name="Han J.-H."/>
            <person name="Kim S.B."/>
        </authorList>
    </citation>
    <scope>NUCLEOTIDE SEQUENCE [LARGE SCALE GENOMIC DNA]</scope>
    <source>
        <strain evidence="1 2">R1-15</strain>
    </source>
</reference>
<organism evidence="1 2">
    <name type="scientific">Taibaiella soli</name>
    <dbReference type="NCBI Taxonomy" id="1649169"/>
    <lineage>
        <taxon>Bacteria</taxon>
        <taxon>Pseudomonadati</taxon>
        <taxon>Bacteroidota</taxon>
        <taxon>Chitinophagia</taxon>
        <taxon>Chitinophagales</taxon>
        <taxon>Chitinophagaceae</taxon>
        <taxon>Taibaiella</taxon>
    </lineage>
</organism>